<feature type="transmembrane region" description="Helical" evidence="1">
    <location>
        <begin position="12"/>
        <end position="39"/>
    </location>
</feature>
<dbReference type="Gene3D" id="3.30.300.30">
    <property type="match status" value="1"/>
</dbReference>
<dbReference type="OrthoDB" id="10253869at2759"/>
<dbReference type="EMBL" id="GL349444">
    <property type="protein sequence ID" value="KNC46944.1"/>
    <property type="molecule type" value="Genomic_DNA"/>
</dbReference>
<evidence type="ECO:0000259" key="2">
    <source>
        <dbReference type="Pfam" id="PF00501"/>
    </source>
</evidence>
<evidence type="ECO:0000313" key="4">
    <source>
        <dbReference type="Proteomes" id="UP000054408"/>
    </source>
</evidence>
<dbReference type="GO" id="GO:0030729">
    <property type="term" value="F:acetoacetate-CoA ligase activity"/>
    <property type="evidence" value="ECO:0007669"/>
    <property type="project" value="TreeGrafter"/>
</dbReference>
<evidence type="ECO:0000313" key="3">
    <source>
        <dbReference type="EMBL" id="KNC46944.1"/>
    </source>
</evidence>
<proteinExistence type="predicted"/>
<dbReference type="STRING" id="461836.A0A0L0D3R5"/>
<dbReference type="InterPro" id="IPR042099">
    <property type="entry name" value="ANL_N_sf"/>
</dbReference>
<reference evidence="3 4" key="1">
    <citation type="submission" date="2010-05" db="EMBL/GenBank/DDBJ databases">
        <title>The Genome Sequence of Thecamonas trahens ATCC 50062.</title>
        <authorList>
            <consortium name="The Broad Institute Genome Sequencing Platform"/>
            <person name="Russ C."/>
            <person name="Cuomo C."/>
            <person name="Shea T."/>
            <person name="Young S.K."/>
            <person name="Zeng Q."/>
            <person name="Koehrsen M."/>
            <person name="Haas B."/>
            <person name="Borodovsky M."/>
            <person name="Guigo R."/>
            <person name="Alvarado L."/>
            <person name="Berlin A."/>
            <person name="Bochicchio J."/>
            <person name="Borenstein D."/>
            <person name="Chapman S."/>
            <person name="Chen Z."/>
            <person name="Freedman E."/>
            <person name="Gellesch M."/>
            <person name="Goldberg J."/>
            <person name="Griggs A."/>
            <person name="Gujja S."/>
            <person name="Heilman E."/>
            <person name="Heiman D."/>
            <person name="Hepburn T."/>
            <person name="Howarth C."/>
            <person name="Jen D."/>
            <person name="Larson L."/>
            <person name="Mehta T."/>
            <person name="Park D."/>
            <person name="Pearson M."/>
            <person name="Roberts A."/>
            <person name="Saif S."/>
            <person name="Shenoy N."/>
            <person name="Sisk P."/>
            <person name="Stolte C."/>
            <person name="Sykes S."/>
            <person name="Thomson T."/>
            <person name="Walk T."/>
            <person name="White J."/>
            <person name="Yandava C."/>
            <person name="Burger G."/>
            <person name="Gray M.W."/>
            <person name="Holland P.W.H."/>
            <person name="King N."/>
            <person name="Lang F.B.F."/>
            <person name="Roger A.J."/>
            <person name="Ruiz-Trillo I."/>
            <person name="Lander E."/>
            <person name="Nusbaum C."/>
        </authorList>
    </citation>
    <scope>NUCLEOTIDE SEQUENCE [LARGE SCALE GENOMIC DNA]</scope>
    <source>
        <strain evidence="3 4">ATCC 50062</strain>
    </source>
</reference>
<protein>
    <recommendedName>
        <fullName evidence="2">AMP-dependent synthetase/ligase domain-containing protein</fullName>
    </recommendedName>
</protein>
<name>A0A0L0D3R5_THETB</name>
<dbReference type="RefSeq" id="XP_013760216.1">
    <property type="nucleotide sequence ID" value="XM_013904762.1"/>
</dbReference>
<keyword evidence="1" id="KW-0812">Transmembrane</keyword>
<dbReference type="PANTHER" id="PTHR42921">
    <property type="entry name" value="ACETOACETYL-COA SYNTHETASE"/>
    <property type="match status" value="1"/>
</dbReference>
<dbReference type="PANTHER" id="PTHR42921:SF1">
    <property type="entry name" value="ACETOACETYL-COA SYNTHETASE"/>
    <property type="match status" value="1"/>
</dbReference>
<dbReference type="Gene3D" id="3.40.50.12780">
    <property type="entry name" value="N-terminal domain of ligase-like"/>
    <property type="match status" value="1"/>
</dbReference>
<dbReference type="OMA" id="IYFAIHN"/>
<evidence type="ECO:0000256" key="1">
    <source>
        <dbReference type="SAM" id="Phobius"/>
    </source>
</evidence>
<dbReference type="AlphaFoldDB" id="A0A0L0D3R5"/>
<dbReference type="Proteomes" id="UP000054408">
    <property type="component" value="Unassembled WGS sequence"/>
</dbReference>
<keyword evidence="1" id="KW-0472">Membrane</keyword>
<sequence>MLHGDLRPTDKLFYFSTLGWMMYNWLISGLSVGATVVLWEGSPLFPRSTVLFDMIDRVGVSVFGVSPKYLEAVERSGAVPRDSHSLASLRAVLSTGAPLDDHQFDFVYSAIKPNVVLGSITGGTDIVSCWAGNNPEKPVVRGEIQGLNLGMRVFAYDANANPVYDTRGDLVCTAPFPSMPVYFWNDPDGVKYRKAYFSKFPGVWSHGDFLIISSSTGGIRMLGRSDGTLNPSGVRFGSAEIYHVMDSIPEVADSVVVGQKWGGDERVVLFVKLADGVAALDDDLLLIIKKAIRSQLSARHVPAVILPIADVLYTINGKKVEVAIKRILAGADPAAVDRSAFANPDALDLFVGIPELQPVS</sequence>
<dbReference type="InterPro" id="IPR045851">
    <property type="entry name" value="AMP-bd_C_sf"/>
</dbReference>
<keyword evidence="1" id="KW-1133">Transmembrane helix</keyword>
<keyword evidence="4" id="KW-1185">Reference proteome</keyword>
<feature type="domain" description="AMP-dependent synthetase/ligase" evidence="2">
    <location>
        <begin position="6"/>
        <end position="128"/>
    </location>
</feature>
<dbReference type="SUPFAM" id="SSF56801">
    <property type="entry name" value="Acetyl-CoA synthetase-like"/>
    <property type="match status" value="1"/>
</dbReference>
<dbReference type="Pfam" id="PF00501">
    <property type="entry name" value="AMP-binding"/>
    <property type="match status" value="1"/>
</dbReference>
<dbReference type="InterPro" id="IPR000873">
    <property type="entry name" value="AMP-dep_synth/lig_dom"/>
</dbReference>
<gene>
    <name evidence="3" type="ORF">AMSG_03378</name>
</gene>
<dbReference type="GeneID" id="25562986"/>
<organism evidence="3 4">
    <name type="scientific">Thecamonas trahens ATCC 50062</name>
    <dbReference type="NCBI Taxonomy" id="461836"/>
    <lineage>
        <taxon>Eukaryota</taxon>
        <taxon>Apusozoa</taxon>
        <taxon>Apusomonadida</taxon>
        <taxon>Apusomonadidae</taxon>
        <taxon>Thecamonas</taxon>
    </lineage>
</organism>
<dbReference type="eggNOG" id="KOG1175">
    <property type="taxonomic scope" value="Eukaryota"/>
</dbReference>
<accession>A0A0L0D3R5</accession>